<dbReference type="Proteomes" id="UP000307217">
    <property type="component" value="Unassembled WGS sequence"/>
</dbReference>
<name>A0A5S3V3D1_9GAMM</name>
<gene>
    <name evidence="1" type="ORF">CWC19_17590</name>
</gene>
<dbReference type="AlphaFoldDB" id="A0A5S3V3D1"/>
<dbReference type="RefSeq" id="WP_212750722.1">
    <property type="nucleotide sequence ID" value="NZ_PNBX01000088.1"/>
</dbReference>
<dbReference type="EMBL" id="PNBX01000088">
    <property type="protein sequence ID" value="TMO65360.1"/>
    <property type="molecule type" value="Genomic_DNA"/>
</dbReference>
<evidence type="ECO:0000313" key="1">
    <source>
        <dbReference type="EMBL" id="TMO65360.1"/>
    </source>
</evidence>
<sequence>MSVKICFNYSILEAELTVEEIYNVLAMFGAQHIISRFKNARIETNIDKMLLNDEIFGFSNIIPLGDHIDYECMGGIYSAGDETDFKIEGDNSIQANCFKSPDFICLSNCG</sequence>
<proteinExistence type="predicted"/>
<reference evidence="2" key="2">
    <citation type="submission" date="2019-06" db="EMBL/GenBank/DDBJ databases">
        <title>Co-occurence of chitin degradation, pigmentation and bioactivity in marine Pseudoalteromonas.</title>
        <authorList>
            <person name="Sonnenschein E.C."/>
            <person name="Bech P.K."/>
        </authorList>
    </citation>
    <scope>NUCLEOTIDE SEQUENCE [LARGE SCALE GENOMIC DNA]</scope>
    <source>
        <strain evidence="2">S3790</strain>
    </source>
</reference>
<organism evidence="1 2">
    <name type="scientific">Pseudoalteromonas aurantia</name>
    <dbReference type="NCBI Taxonomy" id="43654"/>
    <lineage>
        <taxon>Bacteria</taxon>
        <taxon>Pseudomonadati</taxon>
        <taxon>Pseudomonadota</taxon>
        <taxon>Gammaproteobacteria</taxon>
        <taxon>Alteromonadales</taxon>
        <taxon>Pseudoalteromonadaceae</taxon>
        <taxon>Pseudoalteromonas</taxon>
    </lineage>
</organism>
<protein>
    <submittedName>
        <fullName evidence="1">Uncharacterized protein</fullName>
    </submittedName>
</protein>
<reference evidence="1 2" key="1">
    <citation type="submission" date="2018-01" db="EMBL/GenBank/DDBJ databases">
        <authorList>
            <person name="Paulsen S."/>
            <person name="Gram L.K."/>
        </authorList>
    </citation>
    <scope>NUCLEOTIDE SEQUENCE [LARGE SCALE GENOMIC DNA]</scope>
    <source>
        <strain evidence="1 2">S3790</strain>
    </source>
</reference>
<accession>A0A5S3V3D1</accession>
<comment type="caution">
    <text evidence="1">The sequence shown here is derived from an EMBL/GenBank/DDBJ whole genome shotgun (WGS) entry which is preliminary data.</text>
</comment>
<evidence type="ECO:0000313" key="2">
    <source>
        <dbReference type="Proteomes" id="UP000307217"/>
    </source>
</evidence>